<protein>
    <submittedName>
        <fullName evidence="2">Uncharacterized protein</fullName>
    </submittedName>
</protein>
<evidence type="ECO:0000313" key="2">
    <source>
        <dbReference type="EMBL" id="KAK9006236.1"/>
    </source>
</evidence>
<reference evidence="2 3" key="1">
    <citation type="journal article" date="2024" name="G3 (Bethesda)">
        <title>Genome assembly of Hibiscus sabdariffa L. provides insights into metabolisms of medicinal natural products.</title>
        <authorList>
            <person name="Kim T."/>
        </authorList>
    </citation>
    <scope>NUCLEOTIDE SEQUENCE [LARGE SCALE GENOMIC DNA]</scope>
    <source>
        <strain evidence="2">TK-2024</strain>
        <tissue evidence="2">Old leaves</tissue>
    </source>
</reference>
<comment type="caution">
    <text evidence="2">The sequence shown here is derived from an EMBL/GenBank/DDBJ whole genome shotgun (WGS) entry which is preliminary data.</text>
</comment>
<organism evidence="2 3">
    <name type="scientific">Hibiscus sabdariffa</name>
    <name type="common">roselle</name>
    <dbReference type="NCBI Taxonomy" id="183260"/>
    <lineage>
        <taxon>Eukaryota</taxon>
        <taxon>Viridiplantae</taxon>
        <taxon>Streptophyta</taxon>
        <taxon>Embryophyta</taxon>
        <taxon>Tracheophyta</taxon>
        <taxon>Spermatophyta</taxon>
        <taxon>Magnoliopsida</taxon>
        <taxon>eudicotyledons</taxon>
        <taxon>Gunneridae</taxon>
        <taxon>Pentapetalae</taxon>
        <taxon>rosids</taxon>
        <taxon>malvids</taxon>
        <taxon>Malvales</taxon>
        <taxon>Malvaceae</taxon>
        <taxon>Malvoideae</taxon>
        <taxon>Hibiscus</taxon>
    </lineage>
</organism>
<proteinExistence type="predicted"/>
<feature type="signal peptide" evidence="1">
    <location>
        <begin position="1"/>
        <end position="19"/>
    </location>
</feature>
<dbReference type="Proteomes" id="UP001396334">
    <property type="component" value="Unassembled WGS sequence"/>
</dbReference>
<name>A0ABR2QZW8_9ROSI</name>
<evidence type="ECO:0000256" key="1">
    <source>
        <dbReference type="SAM" id="SignalP"/>
    </source>
</evidence>
<feature type="chain" id="PRO_5046539668" evidence="1">
    <location>
        <begin position="20"/>
        <end position="100"/>
    </location>
</feature>
<dbReference type="EMBL" id="JBBPBN010000029">
    <property type="protein sequence ID" value="KAK9006236.1"/>
    <property type="molecule type" value="Genomic_DNA"/>
</dbReference>
<keyword evidence="1" id="KW-0732">Signal</keyword>
<gene>
    <name evidence="2" type="ORF">V6N11_035281</name>
</gene>
<evidence type="ECO:0000313" key="3">
    <source>
        <dbReference type="Proteomes" id="UP001396334"/>
    </source>
</evidence>
<accession>A0ABR2QZW8</accession>
<sequence>MLLLVHVVLSTSNFVFLEGWGVLVAEYGRDLCVVFHGCVWCCLIVSRNERMFKQCIRHGYGVSMVVVPGRLVLLGRGKAEIDKDECGVDSIDYGIIEIQC</sequence>
<keyword evidence="3" id="KW-1185">Reference proteome</keyword>